<proteinExistence type="predicted"/>
<comment type="caution">
    <text evidence="1">The sequence shown here is derived from an EMBL/GenBank/DDBJ whole genome shotgun (WGS) entry which is preliminary data.</text>
</comment>
<accession>A0A2P4XAC0</accession>
<sequence>MDRPNAPHYSPAEGYAFASRKILQLSYDEDRCIRRCMHTQSAGGARDEKRALMTHIRRSVYMQIRFHGHEVKLGEAVRLHYAWSMRLSLTKASEIAGVHPGIVSGRFAYCRPVCSPVLVSTHCQIGGEGHTVEIDETSLAKKQIYHRGRAYHDYWLFCGVDCTVGQWFGHIVFGKRTKANNLPVIKDTTIVSASYASYACGRGGKLHTRQQSLPYQQKL</sequence>
<protein>
    <submittedName>
        <fullName evidence="1">Uncharacterized protein</fullName>
    </submittedName>
</protein>
<reference evidence="1 2" key="1">
    <citation type="journal article" date="2017" name="Genome Biol. Evol.">
        <title>Phytophthora megakarya and P. palmivora, closely related causal agents of cacao black pod rot, underwent increases in genome sizes and gene numbers by different mechanisms.</title>
        <authorList>
            <person name="Ali S.S."/>
            <person name="Shao J."/>
            <person name="Lary D.J."/>
            <person name="Kronmiller B."/>
            <person name="Shen D."/>
            <person name="Strem M.D."/>
            <person name="Amoako-Attah I."/>
            <person name="Akrofi A.Y."/>
            <person name="Begoude B.A."/>
            <person name="Ten Hoopen G.M."/>
            <person name="Coulibaly K."/>
            <person name="Kebe B.I."/>
            <person name="Melnick R.L."/>
            <person name="Guiltinan M.J."/>
            <person name="Tyler B.M."/>
            <person name="Meinhardt L.W."/>
            <person name="Bailey B.A."/>
        </authorList>
    </citation>
    <scope>NUCLEOTIDE SEQUENCE [LARGE SCALE GENOMIC DNA]</scope>
    <source>
        <strain evidence="2">sbr112.9</strain>
    </source>
</reference>
<evidence type="ECO:0000313" key="2">
    <source>
        <dbReference type="Proteomes" id="UP000237271"/>
    </source>
</evidence>
<dbReference type="AlphaFoldDB" id="A0A2P4XAC0"/>
<evidence type="ECO:0000313" key="1">
    <source>
        <dbReference type="EMBL" id="POM62501.1"/>
    </source>
</evidence>
<dbReference type="Proteomes" id="UP000237271">
    <property type="component" value="Unassembled WGS sequence"/>
</dbReference>
<gene>
    <name evidence="1" type="ORF">PHPALM_28337</name>
</gene>
<dbReference type="OrthoDB" id="108710at2759"/>
<name>A0A2P4XAC0_9STRA</name>
<organism evidence="1 2">
    <name type="scientific">Phytophthora palmivora</name>
    <dbReference type="NCBI Taxonomy" id="4796"/>
    <lineage>
        <taxon>Eukaryota</taxon>
        <taxon>Sar</taxon>
        <taxon>Stramenopiles</taxon>
        <taxon>Oomycota</taxon>
        <taxon>Peronosporomycetes</taxon>
        <taxon>Peronosporales</taxon>
        <taxon>Peronosporaceae</taxon>
        <taxon>Phytophthora</taxon>
    </lineage>
</organism>
<dbReference type="EMBL" id="NCKW01015555">
    <property type="protein sequence ID" value="POM62501.1"/>
    <property type="molecule type" value="Genomic_DNA"/>
</dbReference>
<keyword evidence="2" id="KW-1185">Reference proteome</keyword>